<dbReference type="Pfam" id="PF03734">
    <property type="entry name" value="YkuD"/>
    <property type="match status" value="1"/>
</dbReference>
<gene>
    <name evidence="3" type="ORF">HEB94_001447</name>
</gene>
<dbReference type="InterPro" id="IPR005490">
    <property type="entry name" value="LD_TPept_cat_dom"/>
</dbReference>
<protein>
    <submittedName>
        <fullName evidence="3">L,D-peptidoglycan transpeptidase YkuD (ErfK/YbiS/YcfS/YnhG family)</fullName>
    </submittedName>
</protein>
<dbReference type="PANTHER" id="PTHR38589:SF1">
    <property type="entry name" value="BLR0621 PROTEIN"/>
    <property type="match status" value="1"/>
</dbReference>
<evidence type="ECO:0000313" key="3">
    <source>
        <dbReference type="EMBL" id="MBE1604599.1"/>
    </source>
</evidence>
<dbReference type="Proteomes" id="UP000638648">
    <property type="component" value="Unassembled WGS sequence"/>
</dbReference>
<name>A0A927MQ35_9ACTN</name>
<feature type="domain" description="L,D-TPase catalytic" evidence="2">
    <location>
        <begin position="105"/>
        <end position="246"/>
    </location>
</feature>
<evidence type="ECO:0000256" key="1">
    <source>
        <dbReference type="SAM" id="MobiDB-lite"/>
    </source>
</evidence>
<comment type="caution">
    <text evidence="3">The sequence shown here is derived from an EMBL/GenBank/DDBJ whole genome shotgun (WGS) entry which is preliminary data.</text>
</comment>
<dbReference type="GO" id="GO:0016740">
    <property type="term" value="F:transferase activity"/>
    <property type="evidence" value="ECO:0007669"/>
    <property type="project" value="InterPro"/>
</dbReference>
<accession>A0A927MQ35</accession>
<sequence>MAVTPRTHRRLAGRSLLTIGVGLALAAIFAVVGVVATPAQQSEAATNTRIPGINRFAVPAETHQVVLVRTASASTSYAQVETWRRASASQPWVRTSGPQPGRVGYNGVSPTRVQGSGKTPSGMFRLLGSFGPGPNPGTTNGWTRFDERHYWVYDPKDPATYNMIQQRLPGKSYAWSPSSAEHLVDWGDQEYKYATVVDFNKAGTGRSDVRLGGGIFLHANGSGATAGCVSVTEKYDLSIVRWLKPAEKPRIVIGTSAWLAATP</sequence>
<keyword evidence="4" id="KW-1185">Reference proteome</keyword>
<feature type="region of interest" description="Disordered" evidence="1">
    <location>
        <begin position="91"/>
        <end position="117"/>
    </location>
</feature>
<dbReference type="AlphaFoldDB" id="A0A927MQ35"/>
<dbReference type="EMBL" id="JADBEM010000001">
    <property type="protein sequence ID" value="MBE1604599.1"/>
    <property type="molecule type" value="Genomic_DNA"/>
</dbReference>
<organism evidence="3 4">
    <name type="scientific">Actinopolymorpha pittospori</name>
    <dbReference type="NCBI Taxonomy" id="648752"/>
    <lineage>
        <taxon>Bacteria</taxon>
        <taxon>Bacillati</taxon>
        <taxon>Actinomycetota</taxon>
        <taxon>Actinomycetes</taxon>
        <taxon>Propionibacteriales</taxon>
        <taxon>Actinopolymorphaceae</taxon>
        <taxon>Actinopolymorpha</taxon>
    </lineage>
</organism>
<dbReference type="PANTHER" id="PTHR38589">
    <property type="entry name" value="BLR0621 PROTEIN"/>
    <property type="match status" value="1"/>
</dbReference>
<dbReference type="RefSeq" id="WP_192749105.1">
    <property type="nucleotide sequence ID" value="NZ_BAABJL010000143.1"/>
</dbReference>
<evidence type="ECO:0000259" key="2">
    <source>
        <dbReference type="Pfam" id="PF03734"/>
    </source>
</evidence>
<evidence type="ECO:0000313" key="4">
    <source>
        <dbReference type="Proteomes" id="UP000638648"/>
    </source>
</evidence>
<reference evidence="3" key="1">
    <citation type="submission" date="2020-10" db="EMBL/GenBank/DDBJ databases">
        <title>Sequencing the genomes of 1000 actinobacteria strains.</title>
        <authorList>
            <person name="Klenk H.-P."/>
        </authorList>
    </citation>
    <scope>NUCLEOTIDE SEQUENCE</scope>
    <source>
        <strain evidence="3">DSM 45354</strain>
    </source>
</reference>
<proteinExistence type="predicted"/>
<feature type="compositionally biased region" description="Polar residues" evidence="1">
    <location>
        <begin position="108"/>
        <end position="117"/>
    </location>
</feature>